<gene>
    <name evidence="1" type="ORF">H2198_002660</name>
</gene>
<name>A0ACC3AE88_9EURO</name>
<dbReference type="Proteomes" id="UP001172386">
    <property type="component" value="Unassembled WGS sequence"/>
</dbReference>
<evidence type="ECO:0000313" key="2">
    <source>
        <dbReference type="Proteomes" id="UP001172386"/>
    </source>
</evidence>
<accession>A0ACC3AE88</accession>
<reference evidence="1" key="1">
    <citation type="submission" date="2022-10" db="EMBL/GenBank/DDBJ databases">
        <title>Culturing micro-colonial fungi from biological soil crusts in the Mojave desert and describing Neophaeococcomyces mojavensis, and introducing the new genera and species Taxawa tesnikishii.</title>
        <authorList>
            <person name="Kurbessoian T."/>
            <person name="Stajich J.E."/>
        </authorList>
    </citation>
    <scope>NUCLEOTIDE SEQUENCE</scope>
    <source>
        <strain evidence="1">JES_112</strain>
    </source>
</reference>
<comment type="caution">
    <text evidence="1">The sequence shown here is derived from an EMBL/GenBank/DDBJ whole genome shotgun (WGS) entry which is preliminary data.</text>
</comment>
<sequence length="128" mass="14538">MSRVLRRLTQLNQQTATTSTPTSLRAASMYDKSTYFADHPPTIVRLEIKPHFEALTQQQKQYAHHLSRASFSGQRIILAQISPESLPIYDLIISLHKACAGDYKKLAERTSASQDDVTLWLEYAAQFL</sequence>
<dbReference type="EMBL" id="JAPDRQ010000032">
    <property type="protein sequence ID" value="KAJ9660351.1"/>
    <property type="molecule type" value="Genomic_DNA"/>
</dbReference>
<keyword evidence="2" id="KW-1185">Reference proteome</keyword>
<organism evidence="1 2">
    <name type="scientific">Neophaeococcomyces mojaviensis</name>
    <dbReference type="NCBI Taxonomy" id="3383035"/>
    <lineage>
        <taxon>Eukaryota</taxon>
        <taxon>Fungi</taxon>
        <taxon>Dikarya</taxon>
        <taxon>Ascomycota</taxon>
        <taxon>Pezizomycotina</taxon>
        <taxon>Eurotiomycetes</taxon>
        <taxon>Chaetothyriomycetidae</taxon>
        <taxon>Chaetothyriales</taxon>
        <taxon>Chaetothyriales incertae sedis</taxon>
        <taxon>Neophaeococcomyces</taxon>
    </lineage>
</organism>
<proteinExistence type="predicted"/>
<protein>
    <submittedName>
        <fullName evidence="1">Uncharacterized protein</fullName>
    </submittedName>
</protein>
<feature type="non-terminal residue" evidence="1">
    <location>
        <position position="128"/>
    </location>
</feature>
<evidence type="ECO:0000313" key="1">
    <source>
        <dbReference type="EMBL" id="KAJ9660351.1"/>
    </source>
</evidence>